<protein>
    <submittedName>
        <fullName evidence="1">Uncharacterized protein</fullName>
    </submittedName>
</protein>
<dbReference type="Proteomes" id="UP001307889">
    <property type="component" value="Chromosome 4"/>
</dbReference>
<evidence type="ECO:0000313" key="2">
    <source>
        <dbReference type="Proteomes" id="UP001307889"/>
    </source>
</evidence>
<gene>
    <name evidence="1" type="ORF">NTJ_06049</name>
</gene>
<reference evidence="1 2" key="1">
    <citation type="submission" date="2023-09" db="EMBL/GenBank/DDBJ databases">
        <title>Nesidiocoris tenuis whole genome shotgun sequence.</title>
        <authorList>
            <person name="Shibata T."/>
            <person name="Shimoda M."/>
            <person name="Kobayashi T."/>
            <person name="Uehara T."/>
        </authorList>
    </citation>
    <scope>NUCLEOTIDE SEQUENCE [LARGE SCALE GENOMIC DNA]</scope>
    <source>
        <strain evidence="1 2">Japan</strain>
    </source>
</reference>
<evidence type="ECO:0000313" key="1">
    <source>
        <dbReference type="EMBL" id="BES93240.1"/>
    </source>
</evidence>
<name>A0ABN7AQP9_9HEMI</name>
<accession>A0ABN7AQP9</accession>
<keyword evidence="2" id="KW-1185">Reference proteome</keyword>
<proteinExistence type="predicted"/>
<dbReference type="EMBL" id="AP028912">
    <property type="protein sequence ID" value="BES93240.1"/>
    <property type="molecule type" value="Genomic_DNA"/>
</dbReference>
<organism evidence="1 2">
    <name type="scientific">Nesidiocoris tenuis</name>
    <dbReference type="NCBI Taxonomy" id="355587"/>
    <lineage>
        <taxon>Eukaryota</taxon>
        <taxon>Metazoa</taxon>
        <taxon>Ecdysozoa</taxon>
        <taxon>Arthropoda</taxon>
        <taxon>Hexapoda</taxon>
        <taxon>Insecta</taxon>
        <taxon>Pterygota</taxon>
        <taxon>Neoptera</taxon>
        <taxon>Paraneoptera</taxon>
        <taxon>Hemiptera</taxon>
        <taxon>Heteroptera</taxon>
        <taxon>Panheteroptera</taxon>
        <taxon>Cimicomorpha</taxon>
        <taxon>Miridae</taxon>
        <taxon>Dicyphina</taxon>
        <taxon>Nesidiocoris</taxon>
    </lineage>
</organism>
<sequence>MQDAWMQAFGYAVFQRPNHRIILKIKERKLKERLKPRCCYLLASWLNPKQGLIAFQRYSCRIKSIAGWKRGEKALVMRKHALPEVVDVFFFLAAHETR</sequence>